<protein>
    <submittedName>
        <fullName evidence="1">Class I SAM-dependent methyltransferase</fullName>
    </submittedName>
</protein>
<dbReference type="GO" id="GO:0032259">
    <property type="term" value="P:methylation"/>
    <property type="evidence" value="ECO:0007669"/>
    <property type="project" value="UniProtKB-KW"/>
</dbReference>
<keyword evidence="1" id="KW-0808">Transferase</keyword>
<dbReference type="SUPFAM" id="SSF53335">
    <property type="entry name" value="S-adenosyl-L-methionine-dependent methyltransferases"/>
    <property type="match status" value="1"/>
</dbReference>
<dbReference type="Pfam" id="PF13578">
    <property type="entry name" value="Methyltransf_24"/>
    <property type="match status" value="1"/>
</dbReference>
<gene>
    <name evidence="1" type="ORF">ENV52_12365</name>
</gene>
<keyword evidence="1" id="KW-0489">Methyltransferase</keyword>
<name>A0A7V6A5Q1_9BACT</name>
<dbReference type="InterPro" id="IPR029063">
    <property type="entry name" value="SAM-dependent_MTases_sf"/>
</dbReference>
<dbReference type="Gene3D" id="3.40.50.150">
    <property type="entry name" value="Vaccinia Virus protein VP39"/>
    <property type="match status" value="1"/>
</dbReference>
<reference evidence="1" key="1">
    <citation type="journal article" date="2020" name="mSystems">
        <title>Genome- and Community-Level Interaction Insights into Carbon Utilization and Element Cycling Functions of Hydrothermarchaeota in Hydrothermal Sediment.</title>
        <authorList>
            <person name="Zhou Z."/>
            <person name="Liu Y."/>
            <person name="Xu W."/>
            <person name="Pan J."/>
            <person name="Luo Z.H."/>
            <person name="Li M."/>
        </authorList>
    </citation>
    <scope>NUCLEOTIDE SEQUENCE [LARGE SCALE GENOMIC DNA]</scope>
    <source>
        <strain evidence="1">SpSt-767</strain>
    </source>
</reference>
<sequence>MNWQKLQNSCRKRLRTLYNLRADCKKPKPPLTTDLPALNEIKQRSLKRTAINEHLETLFLETLSLKPRLIVELGVARGESARGFAQAAQLCGARLVSVDLNDCSKAIDWQGWNFIQQDDIAFAKEFPAWCRERQIEPVIDVLFIDTSHYFEHTLEEIRSYFPFLADHAKVFFHDTNLQTFIFRKDGSMDLGWDNDRGVIRALEVYFDKKFNEKEEFIDFVTPYVIRHYPHCSGLTVLEKLGHLFPAGAPGGRSEAAGGHL</sequence>
<organism evidence="1">
    <name type="scientific">Desulfobacca acetoxidans</name>
    <dbReference type="NCBI Taxonomy" id="60893"/>
    <lineage>
        <taxon>Bacteria</taxon>
        <taxon>Pseudomonadati</taxon>
        <taxon>Thermodesulfobacteriota</taxon>
        <taxon>Desulfobaccia</taxon>
        <taxon>Desulfobaccales</taxon>
        <taxon>Desulfobaccaceae</taxon>
        <taxon>Desulfobacca</taxon>
    </lineage>
</organism>
<dbReference type="EMBL" id="DTGR01000192">
    <property type="protein sequence ID" value="HHS30481.1"/>
    <property type="molecule type" value="Genomic_DNA"/>
</dbReference>
<accession>A0A7V6A5Q1</accession>
<dbReference type="AlphaFoldDB" id="A0A7V6A5Q1"/>
<proteinExistence type="predicted"/>
<dbReference type="GO" id="GO:0008168">
    <property type="term" value="F:methyltransferase activity"/>
    <property type="evidence" value="ECO:0007669"/>
    <property type="project" value="UniProtKB-KW"/>
</dbReference>
<comment type="caution">
    <text evidence="1">The sequence shown here is derived from an EMBL/GenBank/DDBJ whole genome shotgun (WGS) entry which is preliminary data.</text>
</comment>
<evidence type="ECO:0000313" key="1">
    <source>
        <dbReference type="EMBL" id="HHS30481.1"/>
    </source>
</evidence>